<dbReference type="OrthoDB" id="419694at2759"/>
<keyword evidence="5" id="KW-0520">NAD</keyword>
<evidence type="ECO:0000313" key="9">
    <source>
        <dbReference type="Proteomes" id="UP000518266"/>
    </source>
</evidence>
<dbReference type="InterPro" id="IPR002745">
    <property type="entry name" value="Ptrans_KptA/Tpt1"/>
</dbReference>
<dbReference type="InterPro" id="IPR042080">
    <property type="entry name" value="RNA_2'-PTrans_N"/>
</dbReference>
<sequence>MQLSSSVVPPGHRSSARPPQRHLEANKDKNRKWEAARSGSVGGGRKAGRGGRGRRGNRGGEGRDVRLSKSLSYALRHGANRMDLQISSDGFMFVEDLLAHTQFSSYSLEDVERVVATNDKQRFKLHRLEDGRLQIRASQGHSVQVMDLELKPVLAGSPDCPAEAVHGTYLRKWSSIQQQGLSRMRRTHIHLAPGLPGEEGVISGMREDCDLAVYIDVPKALADGIEFFWSDNGVLLTAGDDEGKLIPKYFIRALRLRPTTPGLHHIPHSQVDTDQTVGSNAQYLEGADALDLTLETAVGQTFAFGGQSTPSHPLSILLLLEGERQPQRERESKSSKQHHLLLGAVDVLQQDGPARLLIQLGQTHNIILHSQRK</sequence>
<dbReference type="Proteomes" id="UP000518266">
    <property type="component" value="Unassembled WGS sequence"/>
</dbReference>
<keyword evidence="9" id="KW-1185">Reference proteome</keyword>
<dbReference type="SUPFAM" id="SSF56399">
    <property type="entry name" value="ADP-ribosylation"/>
    <property type="match status" value="1"/>
</dbReference>
<name>A0A7J5XNF7_DISMA</name>
<dbReference type="GO" id="GO:0000215">
    <property type="term" value="F:tRNA 2'-phosphotransferase activity"/>
    <property type="evidence" value="ECO:0007669"/>
    <property type="project" value="UniProtKB-EC"/>
</dbReference>
<comment type="function">
    <text evidence="1">Catalyzes the last step of tRNA splicing, the transfer of the splice junction 2'-phosphate from ligated tRNA to NAD to produce ADP-ribose 1''-2'' cyclic phosphate.</text>
</comment>
<evidence type="ECO:0000256" key="7">
    <source>
        <dbReference type="SAM" id="MobiDB-lite"/>
    </source>
</evidence>
<dbReference type="Pfam" id="PF01885">
    <property type="entry name" value="PTS_2-RNA"/>
    <property type="match status" value="1"/>
</dbReference>
<dbReference type="AlphaFoldDB" id="A0A7J5XNF7"/>
<feature type="compositionally biased region" description="Basic and acidic residues" evidence="7">
    <location>
        <begin position="21"/>
        <end position="35"/>
    </location>
</feature>
<dbReference type="EC" id="2.7.1.160" evidence="3"/>
<comment type="similarity">
    <text evidence="2">Belongs to the KptA/TPT1 family.</text>
</comment>
<organism evidence="8 9">
    <name type="scientific">Dissostichus mawsoni</name>
    <name type="common">Antarctic cod</name>
    <dbReference type="NCBI Taxonomy" id="36200"/>
    <lineage>
        <taxon>Eukaryota</taxon>
        <taxon>Metazoa</taxon>
        <taxon>Chordata</taxon>
        <taxon>Craniata</taxon>
        <taxon>Vertebrata</taxon>
        <taxon>Euteleostomi</taxon>
        <taxon>Actinopterygii</taxon>
        <taxon>Neopterygii</taxon>
        <taxon>Teleostei</taxon>
        <taxon>Neoteleostei</taxon>
        <taxon>Acanthomorphata</taxon>
        <taxon>Eupercaria</taxon>
        <taxon>Perciformes</taxon>
        <taxon>Notothenioidei</taxon>
        <taxon>Nototheniidae</taxon>
        <taxon>Dissostichus</taxon>
    </lineage>
</organism>
<feature type="compositionally biased region" description="Basic residues" evidence="7">
    <location>
        <begin position="46"/>
        <end position="57"/>
    </location>
</feature>
<keyword evidence="4" id="KW-0808">Transferase</keyword>
<proteinExistence type="inferred from homology"/>
<accession>A0A7J5XNF7</accession>
<dbReference type="EMBL" id="JAAKFY010000022">
    <property type="protein sequence ID" value="KAF3838530.1"/>
    <property type="molecule type" value="Genomic_DNA"/>
</dbReference>
<dbReference type="Gene3D" id="1.10.10.970">
    <property type="entry name" value="RNA 2'-phosphotransferase, Tpt1/KptA family, N-terminal domain"/>
    <property type="match status" value="1"/>
</dbReference>
<evidence type="ECO:0000256" key="1">
    <source>
        <dbReference type="ARBA" id="ARBA00003343"/>
    </source>
</evidence>
<reference evidence="8 9" key="1">
    <citation type="submission" date="2020-03" db="EMBL/GenBank/DDBJ databases">
        <title>Dissostichus mawsoni Genome sequencing and assembly.</title>
        <authorList>
            <person name="Park H."/>
        </authorList>
    </citation>
    <scope>NUCLEOTIDE SEQUENCE [LARGE SCALE GENOMIC DNA]</scope>
    <source>
        <strain evidence="8">DM0001</strain>
        <tissue evidence="8">Muscle</tissue>
    </source>
</reference>
<comment type="catalytic activity">
    <reaction evidence="6">
        <text>2'-phospho-[ligated tRNA] + NAD(+) = mature tRNA + ADP-alpha-D-ribose 1'',2''-cyclic phosphate + nicotinamide</text>
        <dbReference type="Rhea" id="RHEA:23324"/>
        <dbReference type="Rhea" id="RHEA-COMP:11106"/>
        <dbReference type="Rhea" id="RHEA-COMP:11107"/>
        <dbReference type="ChEBI" id="CHEBI:17154"/>
        <dbReference type="ChEBI" id="CHEBI:57540"/>
        <dbReference type="ChEBI" id="CHEBI:76596"/>
        <dbReference type="ChEBI" id="CHEBI:82883"/>
        <dbReference type="ChEBI" id="CHEBI:85027"/>
        <dbReference type="EC" id="2.7.1.160"/>
    </reaction>
</comment>
<feature type="region of interest" description="Disordered" evidence="7">
    <location>
        <begin position="1"/>
        <end position="65"/>
    </location>
</feature>
<dbReference type="PANTHER" id="PTHR12684:SF2">
    <property type="entry name" value="TRNA 2'-PHOSPHOTRANSFERASE 1"/>
    <property type="match status" value="1"/>
</dbReference>
<dbReference type="GO" id="GO:0006388">
    <property type="term" value="P:tRNA splicing, via endonucleolytic cleavage and ligation"/>
    <property type="evidence" value="ECO:0007669"/>
    <property type="project" value="TreeGrafter"/>
</dbReference>
<comment type="caution">
    <text evidence="8">The sequence shown here is derived from an EMBL/GenBank/DDBJ whole genome shotgun (WGS) entry which is preliminary data.</text>
</comment>
<dbReference type="Gene3D" id="3.20.170.30">
    <property type="match status" value="1"/>
</dbReference>
<evidence type="ECO:0000256" key="6">
    <source>
        <dbReference type="ARBA" id="ARBA00047949"/>
    </source>
</evidence>
<dbReference type="InterPro" id="IPR042081">
    <property type="entry name" value="RNA_2'-PTrans_C"/>
</dbReference>
<evidence type="ECO:0000256" key="3">
    <source>
        <dbReference type="ARBA" id="ARBA00012007"/>
    </source>
</evidence>
<evidence type="ECO:0000313" key="8">
    <source>
        <dbReference type="EMBL" id="KAF3838530.1"/>
    </source>
</evidence>
<gene>
    <name evidence="8" type="ORF">F7725_010298</name>
</gene>
<protein>
    <recommendedName>
        <fullName evidence="3">2'-phosphotransferase</fullName>
        <ecNumber evidence="3">2.7.1.160</ecNumber>
    </recommendedName>
</protein>
<evidence type="ECO:0000256" key="2">
    <source>
        <dbReference type="ARBA" id="ARBA00009836"/>
    </source>
</evidence>
<evidence type="ECO:0000256" key="5">
    <source>
        <dbReference type="ARBA" id="ARBA00023027"/>
    </source>
</evidence>
<evidence type="ECO:0000256" key="4">
    <source>
        <dbReference type="ARBA" id="ARBA00022679"/>
    </source>
</evidence>
<dbReference type="PANTHER" id="PTHR12684">
    <property type="entry name" value="PUTATIVE PHOSPHOTRANSFERASE"/>
    <property type="match status" value="1"/>
</dbReference>